<evidence type="ECO:0000313" key="3">
    <source>
        <dbReference type="Proteomes" id="UP000251889"/>
    </source>
</evidence>
<evidence type="ECO:0000313" key="2">
    <source>
        <dbReference type="EMBL" id="RAW03159.1"/>
    </source>
</evidence>
<keyword evidence="1" id="KW-1133">Transmembrane helix</keyword>
<dbReference type="Proteomes" id="UP000251889">
    <property type="component" value="Unassembled WGS sequence"/>
</dbReference>
<keyword evidence="1" id="KW-0812">Transmembrane</keyword>
<comment type="caution">
    <text evidence="2">The sequence shown here is derived from an EMBL/GenBank/DDBJ whole genome shotgun (WGS) entry which is preliminary data.</text>
</comment>
<keyword evidence="1" id="KW-0472">Membrane</keyword>
<proteinExistence type="predicted"/>
<accession>A0A364Y9X8</accession>
<protein>
    <submittedName>
        <fullName evidence="2">Uncharacterized protein</fullName>
    </submittedName>
</protein>
<sequence>MTFVNAWPVLKRILMEAKKSLSPLLIVVILLFTFPIWIGIVGGAFGIVGGVIGGFFGIITGIFGTIFGIIGGLFGWIFNWSIGWPFCWDIEVWAIMAIVAAIIIASKSRKQ</sequence>
<feature type="transmembrane region" description="Helical" evidence="1">
    <location>
        <begin position="90"/>
        <end position="106"/>
    </location>
</feature>
<feature type="transmembrane region" description="Helical" evidence="1">
    <location>
        <begin position="55"/>
        <end position="78"/>
    </location>
</feature>
<evidence type="ECO:0000256" key="1">
    <source>
        <dbReference type="SAM" id="Phobius"/>
    </source>
</evidence>
<organism evidence="2 3">
    <name type="scientific">Pseudochryseolinea flava</name>
    <dbReference type="NCBI Taxonomy" id="2059302"/>
    <lineage>
        <taxon>Bacteria</taxon>
        <taxon>Pseudomonadati</taxon>
        <taxon>Bacteroidota</taxon>
        <taxon>Cytophagia</taxon>
        <taxon>Cytophagales</taxon>
        <taxon>Fulvivirgaceae</taxon>
        <taxon>Pseudochryseolinea</taxon>
    </lineage>
</organism>
<gene>
    <name evidence="2" type="ORF">DQQ10_03425</name>
</gene>
<dbReference type="EMBL" id="QMFY01000001">
    <property type="protein sequence ID" value="RAW03159.1"/>
    <property type="molecule type" value="Genomic_DNA"/>
</dbReference>
<feature type="transmembrane region" description="Helical" evidence="1">
    <location>
        <begin position="24"/>
        <end position="48"/>
    </location>
</feature>
<keyword evidence="3" id="KW-1185">Reference proteome</keyword>
<name>A0A364Y9X8_9BACT</name>
<dbReference type="AlphaFoldDB" id="A0A364Y9X8"/>
<reference evidence="2 3" key="1">
    <citation type="submission" date="2018-06" db="EMBL/GenBank/DDBJ databases">
        <title>Chryseolinea flavus sp. nov., a member of the phylum Bacteroidetes isolated from soil.</title>
        <authorList>
            <person name="Li Y."/>
            <person name="Wang J."/>
        </authorList>
    </citation>
    <scope>NUCLEOTIDE SEQUENCE [LARGE SCALE GENOMIC DNA]</scope>
    <source>
        <strain evidence="2 3">SDU1-6</strain>
    </source>
</reference>